<proteinExistence type="predicted"/>
<reference evidence="3 4" key="1">
    <citation type="journal article" date="2003" name="Nature">
        <title>The genome of a motile marine Synechococcus.</title>
        <authorList>
            <person name="Palenik B."/>
            <person name="Brahamsha B."/>
            <person name="Larimer F."/>
            <person name="Land M."/>
            <person name="Hauser L."/>
            <person name="Chain P."/>
            <person name="Lamerdin J."/>
            <person name="Regala W."/>
            <person name="Allen E.A."/>
            <person name="McCarren J."/>
            <person name="Paulsen I."/>
            <person name="Dufresne A."/>
            <person name="Partensky F."/>
            <person name="Webb E."/>
            <person name="Waterbury J."/>
        </authorList>
    </citation>
    <scope>NUCLEOTIDE SEQUENCE [LARGE SCALE GENOMIC DNA]</scope>
    <source>
        <strain evidence="3 4">WH8102</strain>
    </source>
</reference>
<sequence length="249" mass="27187">MAQADPMEQSPTSNHRWSGSRVGITGARGALGQALASRFQQAGAVVTGFTHGDPPSGTDSPVDHWVSWSCGQEEALVPHLRDLDVLVLNHGINPQGDQRPETMSKALEVNALSSWRMLRCCEHLCRERATQALEVWVNTSEAEIQPAVSPAYELSKRLLGQLVSMRGATRSAEERSQLVLRKLVLGPFRSDLNPIGVMTADFVAGQVLWQACMGARLIIVTPNPLTYVLMPLTEVGRRLYSSSLSHPDP</sequence>
<dbReference type="Gene3D" id="3.40.50.720">
    <property type="entry name" value="NAD(P)-binding Rossmann-like Domain"/>
    <property type="match status" value="1"/>
</dbReference>
<dbReference type="InterPro" id="IPR001509">
    <property type="entry name" value="Epimerase_deHydtase"/>
</dbReference>
<dbReference type="KEGG" id="syw:SYNW1821"/>
<feature type="domain" description="NAD-dependent epimerase/dehydratase" evidence="2">
    <location>
        <begin position="24"/>
        <end position="127"/>
    </location>
</feature>
<evidence type="ECO:0000259" key="2">
    <source>
        <dbReference type="Pfam" id="PF01370"/>
    </source>
</evidence>
<gene>
    <name evidence="3" type="ordered locus">SYNW1821</name>
</gene>
<dbReference type="InterPro" id="IPR036291">
    <property type="entry name" value="NAD(P)-bd_dom_sf"/>
</dbReference>
<dbReference type="NCBIfam" id="NF009035">
    <property type="entry name" value="PRK12367.1"/>
    <property type="match status" value="1"/>
</dbReference>
<dbReference type="RefSeq" id="WP_011128681.1">
    <property type="nucleotide sequence ID" value="NC_005070.1"/>
</dbReference>
<dbReference type="EMBL" id="BX569694">
    <property type="protein sequence ID" value="CAE08336.1"/>
    <property type="molecule type" value="Genomic_DNA"/>
</dbReference>
<feature type="region of interest" description="Disordered" evidence="1">
    <location>
        <begin position="1"/>
        <end position="21"/>
    </location>
</feature>
<evidence type="ECO:0000256" key="1">
    <source>
        <dbReference type="SAM" id="MobiDB-lite"/>
    </source>
</evidence>
<name>Q7U586_PARMW</name>
<dbReference type="Proteomes" id="UP000001422">
    <property type="component" value="Chromosome"/>
</dbReference>
<evidence type="ECO:0000313" key="4">
    <source>
        <dbReference type="Proteomes" id="UP000001422"/>
    </source>
</evidence>
<organism evidence="3 4">
    <name type="scientific">Parasynechococcus marenigrum (strain WH8102)</name>
    <dbReference type="NCBI Taxonomy" id="84588"/>
    <lineage>
        <taxon>Bacteria</taxon>
        <taxon>Bacillati</taxon>
        <taxon>Cyanobacteriota</taxon>
        <taxon>Cyanophyceae</taxon>
        <taxon>Synechococcales</taxon>
        <taxon>Prochlorococcaceae</taxon>
        <taxon>Parasynechococcus</taxon>
        <taxon>Parasynechococcus marenigrum</taxon>
    </lineage>
</organism>
<dbReference type="eggNOG" id="COG1028">
    <property type="taxonomic scope" value="Bacteria"/>
</dbReference>
<dbReference type="SUPFAM" id="SSF51735">
    <property type="entry name" value="NAD(P)-binding Rossmann-fold domains"/>
    <property type="match status" value="1"/>
</dbReference>
<dbReference type="HOGENOM" id="CLU_982527_0_0_3"/>
<keyword evidence="4" id="KW-1185">Reference proteome</keyword>
<accession>Q7U586</accession>
<protein>
    <recommendedName>
        <fullName evidence="2">NAD-dependent epimerase/dehydratase domain-containing protein</fullName>
    </recommendedName>
</protein>
<dbReference type="AlphaFoldDB" id="Q7U586"/>
<evidence type="ECO:0000313" key="3">
    <source>
        <dbReference type="EMBL" id="CAE08336.1"/>
    </source>
</evidence>
<dbReference type="STRING" id="84588.SYNW1821"/>
<dbReference type="Pfam" id="PF01370">
    <property type="entry name" value="Epimerase"/>
    <property type="match status" value="1"/>
</dbReference>